<accession>A0A855X413</accession>
<organism evidence="2 3">
    <name type="scientific">candidate division GN15 bacterium</name>
    <dbReference type="NCBI Taxonomy" id="2072418"/>
    <lineage>
        <taxon>Bacteria</taxon>
        <taxon>candidate division GN15</taxon>
    </lineage>
</organism>
<dbReference type="InterPro" id="IPR039721">
    <property type="entry name" value="C5-epimerase"/>
</dbReference>
<evidence type="ECO:0000313" key="2">
    <source>
        <dbReference type="EMBL" id="PWB75288.1"/>
    </source>
</evidence>
<dbReference type="AlphaFoldDB" id="A0A855X413"/>
<dbReference type="SUPFAM" id="SSF48208">
    <property type="entry name" value="Six-hairpin glycosidases"/>
    <property type="match status" value="1"/>
</dbReference>
<dbReference type="InterPro" id="IPR008928">
    <property type="entry name" value="6-hairpin_glycosidase_sf"/>
</dbReference>
<dbReference type="GO" id="GO:0015012">
    <property type="term" value="P:heparan sulfate proteoglycan biosynthetic process"/>
    <property type="evidence" value="ECO:0007669"/>
    <property type="project" value="InterPro"/>
</dbReference>
<dbReference type="Proteomes" id="UP000250918">
    <property type="component" value="Unassembled WGS sequence"/>
</dbReference>
<reference evidence="2 3" key="1">
    <citation type="journal article" date="2018" name="ISME J.">
        <title>A methanotrophic archaeon couples anaerobic oxidation of methane to Fe(III) reduction.</title>
        <authorList>
            <person name="Cai C."/>
            <person name="Leu A.O."/>
            <person name="Xie G.J."/>
            <person name="Guo J."/>
            <person name="Feng Y."/>
            <person name="Zhao J.X."/>
            <person name="Tyson G.W."/>
            <person name="Yuan Z."/>
            <person name="Hu S."/>
        </authorList>
    </citation>
    <scope>NUCLEOTIDE SEQUENCE [LARGE SCALE GENOMIC DNA]</scope>
    <source>
        <strain evidence="2">FeB_12</strain>
    </source>
</reference>
<name>A0A855X413_9BACT</name>
<proteinExistence type="predicted"/>
<dbReference type="GO" id="GO:0047464">
    <property type="term" value="F:heparosan-N-sulfate-glucuronate 5-epimerase activity"/>
    <property type="evidence" value="ECO:0007669"/>
    <property type="project" value="InterPro"/>
</dbReference>
<sequence>MINLSEQIANLSEYFGVRSTHYYHASTPSTYDPADPLVYYVDESARAAYTRRFDAQGIPLYVEGRSAVHLPVFLCFYALGHLEIYRKQKNDESLARFLKIADWLAANQNGDGVWLNPLPNRKFGLHQPSPSAMIQGLAISCLHRAAMVADNRRFHEAAAAALMAYGKDVRHGGVATVTDGHVFYEEYPSNACPHVLNGFLYAMWGLWDLARTGNGMAADLYNQGFRTFIEWLPRYDMGFWSRYNLSNGPDNPATLHYHRLHIDQLTVMHQISAHDLIREYRDKWQGYLDNRWNPLRTLPKKLRWRFFYSGSASD</sequence>
<dbReference type="GO" id="GO:0005975">
    <property type="term" value="P:carbohydrate metabolic process"/>
    <property type="evidence" value="ECO:0007669"/>
    <property type="project" value="InterPro"/>
</dbReference>
<feature type="domain" description="D-glucuronyl C5-epimerase C-terminal" evidence="1">
    <location>
        <begin position="125"/>
        <end position="285"/>
    </location>
</feature>
<dbReference type="PANTHER" id="PTHR13174:SF3">
    <property type="entry name" value="D-GLUCURONYL C5-EPIMERASE"/>
    <property type="match status" value="1"/>
</dbReference>
<protein>
    <recommendedName>
        <fullName evidence="1">D-glucuronyl C5-epimerase C-terminal domain-containing protein</fullName>
    </recommendedName>
</protein>
<dbReference type="PANTHER" id="PTHR13174">
    <property type="entry name" value="D-GLUCURONYL C5-EPIMERASE"/>
    <property type="match status" value="1"/>
</dbReference>
<gene>
    <name evidence="2" type="ORF">C3F09_02705</name>
</gene>
<comment type="caution">
    <text evidence="2">The sequence shown here is derived from an EMBL/GenBank/DDBJ whole genome shotgun (WGS) entry which is preliminary data.</text>
</comment>
<evidence type="ECO:0000313" key="3">
    <source>
        <dbReference type="Proteomes" id="UP000250918"/>
    </source>
</evidence>
<evidence type="ECO:0000259" key="1">
    <source>
        <dbReference type="Pfam" id="PF06662"/>
    </source>
</evidence>
<dbReference type="EMBL" id="PQAP01000011">
    <property type="protein sequence ID" value="PWB75288.1"/>
    <property type="molecule type" value="Genomic_DNA"/>
</dbReference>
<dbReference type="Pfam" id="PF06662">
    <property type="entry name" value="C5-epim_C"/>
    <property type="match status" value="1"/>
</dbReference>
<dbReference type="InterPro" id="IPR010598">
    <property type="entry name" value="C5-epim_C"/>
</dbReference>